<evidence type="ECO:0000259" key="5">
    <source>
        <dbReference type="PROSITE" id="PS50975"/>
    </source>
</evidence>
<dbReference type="Gene3D" id="3.30.1490.20">
    <property type="entry name" value="ATP-grasp fold, A domain"/>
    <property type="match status" value="1"/>
</dbReference>
<evidence type="ECO:0000313" key="7">
    <source>
        <dbReference type="Proteomes" id="UP001484239"/>
    </source>
</evidence>
<dbReference type="RefSeq" id="WP_405281348.1">
    <property type="nucleotide sequence ID" value="NZ_CP144380.1"/>
</dbReference>
<dbReference type="Gene3D" id="3.30.470.20">
    <property type="entry name" value="ATP-grasp fold, B domain"/>
    <property type="match status" value="1"/>
</dbReference>
<feature type="domain" description="ATP-grasp" evidence="5">
    <location>
        <begin position="119"/>
        <end position="315"/>
    </location>
</feature>
<organism evidence="6 7">
    <name type="scientific">Gaopeijia maritima</name>
    <dbReference type="NCBI Taxonomy" id="3119007"/>
    <lineage>
        <taxon>Bacteria</taxon>
        <taxon>Pseudomonadati</taxon>
        <taxon>Gemmatimonadota</taxon>
        <taxon>Longimicrobiia</taxon>
        <taxon>Gaopeijiales</taxon>
        <taxon>Gaopeijiaceae</taxon>
        <taxon>Gaopeijia</taxon>
    </lineage>
</organism>
<gene>
    <name evidence="6" type="ORF">WI372_11695</name>
</gene>
<keyword evidence="3 4" id="KW-0067">ATP-binding</keyword>
<evidence type="ECO:0000256" key="2">
    <source>
        <dbReference type="ARBA" id="ARBA00022741"/>
    </source>
</evidence>
<dbReference type="SUPFAM" id="SSF56059">
    <property type="entry name" value="Glutathione synthetase ATP-binding domain-like"/>
    <property type="match status" value="1"/>
</dbReference>
<sequence length="406" mass="44446">MTDVTFVAPFFAETTLRFISALADLPEVRTSVVSQDPVDRMPDGLRRRLSAHIRIADGLDSRAIADAVAGLRARGQAVDHLLGTFEELQVPLGRVRDRLGIPGMSAEVAENFRDKSRMKEVLRRHGLPCARHRLATSESDAGVFAGEVGYPLIAKPPAGSGARGTYRISSGVELANLLTRIPPSPERPLLLEEFVAGEEHSFDSMSLGGTLVWSSINHYFPSALDVVREPWIQWCVLLPRESDHPSYRGIQAAAQPALTALGMDRGLSHMEWFRRNDGTVAISEVGARPPGARFMNLISWAHDFDLFAAWAEAMVFGRFEPRARPYAAGAAYLRAQGSGTIRGVEGLAAVARDLGDLVVESRLPRPGQRTSGTYEGDGWVIVRHPDTDVVKEALWALVTRLRVQLA</sequence>
<dbReference type="Proteomes" id="UP001484239">
    <property type="component" value="Unassembled WGS sequence"/>
</dbReference>
<evidence type="ECO:0000256" key="1">
    <source>
        <dbReference type="ARBA" id="ARBA00022598"/>
    </source>
</evidence>
<keyword evidence="7" id="KW-1185">Reference proteome</keyword>
<dbReference type="PROSITE" id="PS50975">
    <property type="entry name" value="ATP_GRASP"/>
    <property type="match status" value="1"/>
</dbReference>
<evidence type="ECO:0000256" key="4">
    <source>
        <dbReference type="PROSITE-ProRule" id="PRU00409"/>
    </source>
</evidence>
<dbReference type="PANTHER" id="PTHR43585:SF2">
    <property type="entry name" value="ATP-GRASP ENZYME FSQD"/>
    <property type="match status" value="1"/>
</dbReference>
<reference evidence="6 7" key="1">
    <citation type="submission" date="2024-02" db="EMBL/GenBank/DDBJ databases">
        <title>A novel Gemmatimonadota bacterium.</title>
        <authorList>
            <person name="Du Z.-J."/>
            <person name="Ye Y.-Q."/>
        </authorList>
    </citation>
    <scope>NUCLEOTIDE SEQUENCE [LARGE SCALE GENOMIC DNA]</scope>
    <source>
        <strain evidence="6 7">DH-20</strain>
    </source>
</reference>
<accession>A0ABU9EA81</accession>
<keyword evidence="2 4" id="KW-0547">Nucleotide-binding</keyword>
<keyword evidence="1" id="KW-0436">Ligase</keyword>
<dbReference type="InterPro" id="IPR013815">
    <property type="entry name" value="ATP_grasp_subdomain_1"/>
</dbReference>
<dbReference type="Gene3D" id="3.40.50.20">
    <property type="match status" value="1"/>
</dbReference>
<protein>
    <recommendedName>
        <fullName evidence="5">ATP-grasp domain-containing protein</fullName>
    </recommendedName>
</protein>
<dbReference type="EMBL" id="JBBHLI010000006">
    <property type="protein sequence ID" value="MEK9501644.1"/>
    <property type="molecule type" value="Genomic_DNA"/>
</dbReference>
<evidence type="ECO:0000256" key="3">
    <source>
        <dbReference type="ARBA" id="ARBA00022840"/>
    </source>
</evidence>
<dbReference type="PANTHER" id="PTHR43585">
    <property type="entry name" value="FUMIPYRROLE BIOSYNTHESIS PROTEIN C"/>
    <property type="match status" value="1"/>
</dbReference>
<comment type="caution">
    <text evidence="6">The sequence shown here is derived from an EMBL/GenBank/DDBJ whole genome shotgun (WGS) entry which is preliminary data.</text>
</comment>
<dbReference type="InterPro" id="IPR052032">
    <property type="entry name" value="ATP-dep_AA_Ligase"/>
</dbReference>
<name>A0ABU9EA81_9BACT</name>
<evidence type="ECO:0000313" key="6">
    <source>
        <dbReference type="EMBL" id="MEK9501644.1"/>
    </source>
</evidence>
<proteinExistence type="predicted"/>
<dbReference type="InterPro" id="IPR011761">
    <property type="entry name" value="ATP-grasp"/>
</dbReference>